<dbReference type="RefSeq" id="WP_210760088.1">
    <property type="nucleotide sequence ID" value="NZ_CP060139.1"/>
</dbReference>
<dbReference type="GO" id="GO:0019441">
    <property type="term" value="P:L-tryptophan catabolic process to kynurenine"/>
    <property type="evidence" value="ECO:0007669"/>
    <property type="project" value="InterPro"/>
</dbReference>
<name>A0A7H0VIL3_9FLAO</name>
<proteinExistence type="predicted"/>
<gene>
    <name evidence="1" type="ORF">H4K34_06890</name>
</gene>
<keyword evidence="2" id="KW-1185">Reference proteome</keyword>
<dbReference type="KEGG" id="chyd:H4K34_06890"/>
<evidence type="ECO:0000313" key="1">
    <source>
        <dbReference type="EMBL" id="QNR25561.1"/>
    </source>
</evidence>
<dbReference type="SUPFAM" id="SSF102198">
    <property type="entry name" value="Putative cyclase"/>
    <property type="match status" value="1"/>
</dbReference>
<evidence type="ECO:0000313" key="2">
    <source>
        <dbReference type="Proteomes" id="UP000516305"/>
    </source>
</evidence>
<dbReference type="AlphaFoldDB" id="A0A7H0VIL3"/>
<dbReference type="Gene3D" id="3.50.30.50">
    <property type="entry name" value="Putative cyclase"/>
    <property type="match status" value="1"/>
</dbReference>
<protein>
    <submittedName>
        <fullName evidence="1">Cyclase family protein</fullName>
    </submittedName>
</protein>
<sequence>MIIELARGERKYSVDLSKGIDCSSTLGDPKREPAAWYVDPVSIQPVRMGDWIGSVAEGGSVNFFEVKLNPHGNGTHTECYGHIDQQQQKVGDLMEEHHGWLYFQRLPMHEEAGDLILKLEDLKVPKEGLPAFVALAADGLAFPKNFSNTNPPYFEAKLCQFLAEAGVSHLLTNLPSVDREEDGGALAAHRAFWQYPDAIRKQATITELAYFPDELIEGMYFVNLQVAPLHNDAAPSRPVFYPVKEK</sequence>
<accession>A0A7H0VIL3</accession>
<dbReference type="Proteomes" id="UP000516305">
    <property type="component" value="Chromosome"/>
</dbReference>
<organism evidence="1 2">
    <name type="scientific">Croceimicrobium hydrocarbonivorans</name>
    <dbReference type="NCBI Taxonomy" id="2761580"/>
    <lineage>
        <taxon>Bacteria</taxon>
        <taxon>Pseudomonadati</taxon>
        <taxon>Bacteroidota</taxon>
        <taxon>Flavobacteriia</taxon>
        <taxon>Flavobacteriales</taxon>
        <taxon>Owenweeksiaceae</taxon>
        <taxon>Croceimicrobium</taxon>
    </lineage>
</organism>
<dbReference type="InterPro" id="IPR037175">
    <property type="entry name" value="KFase_sf"/>
</dbReference>
<dbReference type="InterPro" id="IPR007325">
    <property type="entry name" value="KFase/CYL"/>
</dbReference>
<dbReference type="EMBL" id="CP060139">
    <property type="protein sequence ID" value="QNR25561.1"/>
    <property type="molecule type" value="Genomic_DNA"/>
</dbReference>
<dbReference type="GO" id="GO:0004061">
    <property type="term" value="F:arylformamidase activity"/>
    <property type="evidence" value="ECO:0007669"/>
    <property type="project" value="InterPro"/>
</dbReference>
<reference evidence="1 2" key="1">
    <citation type="submission" date="2020-08" db="EMBL/GenBank/DDBJ databases">
        <title>Croceimicrobium hydrocarbonivorans gen. nov., sp. nov., a novel marine bacterium isolated from a bacterial consortium that degrades polyethylene terephthalate.</title>
        <authorList>
            <person name="Liu R."/>
        </authorList>
    </citation>
    <scope>NUCLEOTIDE SEQUENCE [LARGE SCALE GENOMIC DNA]</scope>
    <source>
        <strain evidence="1 2">A20-9</strain>
    </source>
</reference>
<dbReference type="Pfam" id="PF04199">
    <property type="entry name" value="Cyclase"/>
    <property type="match status" value="1"/>
</dbReference>